<evidence type="ECO:0000313" key="4">
    <source>
        <dbReference type="Proteomes" id="UP000649826"/>
    </source>
</evidence>
<dbReference type="EMBL" id="JACOQG010000019">
    <property type="protein sequence ID" value="MBC5780251.1"/>
    <property type="molecule type" value="Genomic_DNA"/>
</dbReference>
<accession>A0ABR7IJQ5</accession>
<dbReference type="Pfam" id="PF13472">
    <property type="entry name" value="Lipase_GDSL_2"/>
    <property type="match status" value="1"/>
</dbReference>
<feature type="coiled-coil region" evidence="1">
    <location>
        <begin position="46"/>
        <end position="73"/>
    </location>
</feature>
<dbReference type="Proteomes" id="UP000649826">
    <property type="component" value="Unassembled WGS sequence"/>
</dbReference>
<dbReference type="SUPFAM" id="SSF52266">
    <property type="entry name" value="SGNH hydrolase"/>
    <property type="match status" value="1"/>
</dbReference>
<comment type="caution">
    <text evidence="3">The sequence shown here is derived from an EMBL/GenBank/DDBJ whole genome shotgun (WGS) entry which is preliminary data.</text>
</comment>
<dbReference type="Gene3D" id="3.40.50.1110">
    <property type="entry name" value="SGNH hydrolase"/>
    <property type="match status" value="1"/>
</dbReference>
<proteinExistence type="predicted"/>
<protein>
    <recommendedName>
        <fullName evidence="2">SGNH hydrolase-type esterase domain-containing protein</fullName>
    </recommendedName>
</protein>
<evidence type="ECO:0000259" key="2">
    <source>
        <dbReference type="Pfam" id="PF13472"/>
    </source>
</evidence>
<reference evidence="3 4" key="1">
    <citation type="submission" date="2020-08" db="EMBL/GenBank/DDBJ databases">
        <title>Genome public.</title>
        <authorList>
            <person name="Liu C."/>
            <person name="Sun Q."/>
        </authorList>
    </citation>
    <scope>NUCLEOTIDE SEQUENCE [LARGE SCALE GENOMIC DNA]</scope>
    <source>
        <strain evidence="3 4">M29</strain>
    </source>
</reference>
<organism evidence="3 4">
    <name type="scientific">Blautia difficilis</name>
    <dbReference type="NCBI Taxonomy" id="2763027"/>
    <lineage>
        <taxon>Bacteria</taxon>
        <taxon>Bacillati</taxon>
        <taxon>Bacillota</taxon>
        <taxon>Clostridia</taxon>
        <taxon>Lachnospirales</taxon>
        <taxon>Lachnospiraceae</taxon>
        <taxon>Blautia</taxon>
    </lineage>
</organism>
<keyword evidence="1" id="KW-0175">Coiled coil</keyword>
<sequence>MKNKDFNKLLLLIPAGLILVGSIVFLYSRPGSSDDRICQENVAKLQELENADIAQTEQQLQNLKKSEEDDSLRNMDSSTVLDDVQIRQAFAGSVILGDSITNSIVEYGYLDTDVVVAKLGLSVSGADEQIATAISLNPSHVFMAFGSNDLEIYGADSSGFVADYKKQIVKIQEALPDIPIYINCILPITDAAIEATPDLAYYPQYNEGLISLCQEMGCTFIDNSAIVEGSSEDLYEPDGEHVIQDYYPKWLTHMAQAAGLQT</sequence>
<name>A0ABR7IJQ5_9FIRM</name>
<dbReference type="InterPro" id="IPR036514">
    <property type="entry name" value="SGNH_hydro_sf"/>
</dbReference>
<gene>
    <name evidence="3" type="ORF">H8Z82_11440</name>
</gene>
<keyword evidence="4" id="KW-1185">Reference proteome</keyword>
<evidence type="ECO:0000313" key="3">
    <source>
        <dbReference type="EMBL" id="MBC5780251.1"/>
    </source>
</evidence>
<evidence type="ECO:0000256" key="1">
    <source>
        <dbReference type="SAM" id="Coils"/>
    </source>
</evidence>
<dbReference type="RefSeq" id="WP_186995193.1">
    <property type="nucleotide sequence ID" value="NZ_JACOQG010000019.1"/>
</dbReference>
<feature type="domain" description="SGNH hydrolase-type esterase" evidence="2">
    <location>
        <begin position="96"/>
        <end position="237"/>
    </location>
</feature>
<dbReference type="InterPro" id="IPR013830">
    <property type="entry name" value="SGNH_hydro"/>
</dbReference>